<dbReference type="AlphaFoldDB" id="A0A1T4LZ92"/>
<protein>
    <submittedName>
        <fullName evidence="1">Uncharacterized protein</fullName>
    </submittedName>
</protein>
<gene>
    <name evidence="1" type="ORF">SAMN02745191_1117</name>
</gene>
<reference evidence="2" key="1">
    <citation type="submission" date="2017-02" db="EMBL/GenBank/DDBJ databases">
        <authorList>
            <person name="Varghese N."/>
            <person name="Submissions S."/>
        </authorList>
    </citation>
    <scope>NUCLEOTIDE SEQUENCE [LARGE SCALE GENOMIC DNA]</scope>
    <source>
        <strain evidence="2">ATCC 25662</strain>
    </source>
</reference>
<dbReference type="EMBL" id="FUWY01000002">
    <property type="protein sequence ID" value="SJZ59982.1"/>
    <property type="molecule type" value="Genomic_DNA"/>
</dbReference>
<sequence length="343" mass="38603">MKISGKHFKRGMPNNYIAIEKDYVLIHSFDGTTGIYRMEQNEFGLQEGGKIEFNLVAKDFNLLSKFNELDVELVGDSICFKSGVSKFKIQNYELSLNRPDTTGAVEMNVPIDIMNKCIAFADATRKECAGVLVYENSVVGSSGSNTYKKVLKTNTQTIHIPGSFLKNLEKDNYSIKSTGKVIFASKQGEIVYSPLYEQKITMLENYDPKFEGILSIDCNELIAQLQNISLFSNHVCFEIKNDKLNLLSLVDEGIHKEFTSSIKIVKTNIQEYKQVFRVDHLLKVIDAVSAKEISIDKNAFMMKNGDELSVTMVVSNQNSEDLKIKAVTVKPGENKTVEEIENE</sequence>
<accession>A0A1T4LZ92</accession>
<organism evidence="1 2">
    <name type="scientific">Anaerorhabdus furcosa</name>
    <dbReference type="NCBI Taxonomy" id="118967"/>
    <lineage>
        <taxon>Bacteria</taxon>
        <taxon>Bacillati</taxon>
        <taxon>Bacillota</taxon>
        <taxon>Erysipelotrichia</taxon>
        <taxon>Erysipelotrichales</taxon>
        <taxon>Erysipelotrichaceae</taxon>
        <taxon>Anaerorhabdus</taxon>
    </lineage>
</organism>
<dbReference type="Proteomes" id="UP000243297">
    <property type="component" value="Unassembled WGS sequence"/>
</dbReference>
<dbReference type="RefSeq" id="WP_078711528.1">
    <property type="nucleotide sequence ID" value="NZ_FUWY01000002.1"/>
</dbReference>
<name>A0A1T4LZ92_9FIRM</name>
<keyword evidence="2" id="KW-1185">Reference proteome</keyword>
<evidence type="ECO:0000313" key="2">
    <source>
        <dbReference type="Proteomes" id="UP000243297"/>
    </source>
</evidence>
<dbReference type="STRING" id="118967.SAMN02745191_1117"/>
<proteinExistence type="predicted"/>
<evidence type="ECO:0000313" key="1">
    <source>
        <dbReference type="EMBL" id="SJZ59982.1"/>
    </source>
</evidence>